<dbReference type="InterPro" id="IPR046373">
    <property type="entry name" value="Acyl-CoA_Oxase/DH_mid-dom_sf"/>
</dbReference>
<dbReference type="PANTHER" id="PTHR43188">
    <property type="entry name" value="ACYL-COENZYME A OXIDASE"/>
    <property type="match status" value="1"/>
</dbReference>
<name>A0A7I7L3G9_9MYCO</name>
<evidence type="ECO:0000259" key="8">
    <source>
        <dbReference type="Pfam" id="PF02771"/>
    </source>
</evidence>
<dbReference type="InterPro" id="IPR036250">
    <property type="entry name" value="AcylCo_DH-like_C"/>
</dbReference>
<feature type="domain" description="Acyl-CoA dehydrogenase/oxidase N-terminal" evidence="8">
    <location>
        <begin position="47"/>
        <end position="157"/>
    </location>
</feature>
<dbReference type="SUPFAM" id="SSF47203">
    <property type="entry name" value="Acyl-CoA dehydrogenase C-terminal domain-like"/>
    <property type="match status" value="1"/>
</dbReference>
<evidence type="ECO:0000256" key="3">
    <source>
        <dbReference type="ARBA" id="ARBA00022630"/>
    </source>
</evidence>
<dbReference type="GO" id="GO:0003995">
    <property type="term" value="F:acyl-CoA dehydrogenase activity"/>
    <property type="evidence" value="ECO:0007669"/>
    <property type="project" value="InterPro"/>
</dbReference>
<dbReference type="KEGG" id="mcoo:MCOO_45110"/>
<dbReference type="InterPro" id="IPR045008">
    <property type="entry name" value="ACX4-like"/>
</dbReference>
<dbReference type="Pfam" id="PF02771">
    <property type="entry name" value="Acyl-CoA_dh_N"/>
    <property type="match status" value="1"/>
</dbReference>
<dbReference type="SUPFAM" id="SSF56645">
    <property type="entry name" value="Acyl-CoA dehydrogenase NM domain-like"/>
    <property type="match status" value="1"/>
</dbReference>
<keyword evidence="4 5" id="KW-0274">FAD</keyword>
<dbReference type="Pfam" id="PF00441">
    <property type="entry name" value="Acyl-CoA_dh_1"/>
    <property type="match status" value="1"/>
</dbReference>
<protein>
    <submittedName>
        <fullName evidence="9">Acyl-CoA dehydrogenase</fullName>
    </submittedName>
</protein>
<sequence>MTTMPTPLSSFETRGAKDADPATASLVGDIGVARETDYFLMADQLTDPEKAIFAEVRAFGEAEILPMVNEYWERGEFPFDLIPKLARLNIIGDYNLGDRGCTPMSAVAAGLVTYELSRIDGSMATFFAVHLGLAMQSINILGSEEQRQRYLPAMARLEKIGAFALTEPEHGSDAVILEATAERQGDEWVLNGRKRWPGNAVWCDYIVVYARDTADNQVKAFVVEKENPGYAATKIGGKMSLRMVQNADITLTDCRVSEDARLQNCNSFKDVGKVLAGTRNSVAWGSAGHAVAAYDIALNYALRRRQFGRAIARTQVIQSMLVEMLGDLTSMQLYAIRMARLIDDGKAEETMAALAKYYCTVKGRNVCRLARDVLGGNGVLLDFHVMRHLCDMEALVTYEGTAEIQSLIVGRHITGQSAFS</sequence>
<accession>A0A7I7L3G9</accession>
<dbReference type="InterPro" id="IPR009100">
    <property type="entry name" value="AcylCoA_DH/oxidase_NM_dom_sf"/>
</dbReference>
<dbReference type="AlphaFoldDB" id="A0A7I7L3G9"/>
<evidence type="ECO:0000259" key="7">
    <source>
        <dbReference type="Pfam" id="PF02770"/>
    </source>
</evidence>
<dbReference type="Gene3D" id="1.10.540.10">
    <property type="entry name" value="Acyl-CoA dehydrogenase/oxidase, N-terminal domain"/>
    <property type="match status" value="1"/>
</dbReference>
<comment type="similarity">
    <text evidence="2 5">Belongs to the acyl-CoA dehydrogenase family.</text>
</comment>
<dbReference type="PROSITE" id="PS00073">
    <property type="entry name" value="ACYL_COA_DH_2"/>
    <property type="match status" value="1"/>
</dbReference>
<gene>
    <name evidence="9" type="ORF">MCOO_45110</name>
</gene>
<dbReference type="InterPro" id="IPR006091">
    <property type="entry name" value="Acyl-CoA_Oxase/DH_mid-dom"/>
</dbReference>
<keyword evidence="10" id="KW-1185">Reference proteome</keyword>
<evidence type="ECO:0000256" key="2">
    <source>
        <dbReference type="ARBA" id="ARBA00009347"/>
    </source>
</evidence>
<dbReference type="InterPro" id="IPR006089">
    <property type="entry name" value="Acyl-CoA_DH_CS"/>
</dbReference>
<dbReference type="PANTHER" id="PTHR43188:SF1">
    <property type="entry name" value="ACYL-COA DEHYDROGENASE"/>
    <property type="match status" value="1"/>
</dbReference>
<dbReference type="GO" id="GO:0006635">
    <property type="term" value="P:fatty acid beta-oxidation"/>
    <property type="evidence" value="ECO:0007669"/>
    <property type="project" value="InterPro"/>
</dbReference>
<dbReference type="Proteomes" id="UP000465866">
    <property type="component" value="Chromosome"/>
</dbReference>
<feature type="domain" description="Acyl-CoA dehydrogenase/oxidase C-terminal" evidence="6">
    <location>
        <begin position="272"/>
        <end position="413"/>
    </location>
</feature>
<evidence type="ECO:0000256" key="4">
    <source>
        <dbReference type="ARBA" id="ARBA00022827"/>
    </source>
</evidence>
<feature type="domain" description="Acyl-CoA oxidase/dehydrogenase middle" evidence="7">
    <location>
        <begin position="162"/>
        <end position="254"/>
    </location>
</feature>
<dbReference type="InterPro" id="IPR009075">
    <property type="entry name" value="AcylCo_DH/oxidase_C"/>
</dbReference>
<evidence type="ECO:0000256" key="5">
    <source>
        <dbReference type="RuleBase" id="RU362125"/>
    </source>
</evidence>
<evidence type="ECO:0000259" key="6">
    <source>
        <dbReference type="Pfam" id="PF00441"/>
    </source>
</evidence>
<dbReference type="EMBL" id="AP022569">
    <property type="protein sequence ID" value="BBX48496.1"/>
    <property type="molecule type" value="Genomic_DNA"/>
</dbReference>
<dbReference type="GO" id="GO:0050660">
    <property type="term" value="F:flavin adenine dinucleotide binding"/>
    <property type="evidence" value="ECO:0007669"/>
    <property type="project" value="InterPro"/>
</dbReference>
<dbReference type="Gene3D" id="1.20.140.10">
    <property type="entry name" value="Butyryl-CoA Dehydrogenase, subunit A, domain 3"/>
    <property type="match status" value="1"/>
</dbReference>
<comment type="cofactor">
    <cofactor evidence="1 5">
        <name>FAD</name>
        <dbReference type="ChEBI" id="CHEBI:57692"/>
    </cofactor>
</comment>
<keyword evidence="3 5" id="KW-0285">Flavoprotein</keyword>
<proteinExistence type="inferred from homology"/>
<keyword evidence="5" id="KW-0560">Oxidoreductase</keyword>
<evidence type="ECO:0000313" key="9">
    <source>
        <dbReference type="EMBL" id="BBX48496.1"/>
    </source>
</evidence>
<dbReference type="InterPro" id="IPR037069">
    <property type="entry name" value="AcylCoA_DH/ox_N_sf"/>
</dbReference>
<dbReference type="Pfam" id="PF02770">
    <property type="entry name" value="Acyl-CoA_dh_M"/>
    <property type="match status" value="1"/>
</dbReference>
<dbReference type="InterPro" id="IPR013786">
    <property type="entry name" value="AcylCoA_DH/ox_N"/>
</dbReference>
<evidence type="ECO:0000313" key="10">
    <source>
        <dbReference type="Proteomes" id="UP000465866"/>
    </source>
</evidence>
<reference evidence="9 10" key="1">
    <citation type="journal article" date="2019" name="Emerg. Microbes Infect.">
        <title>Comprehensive subspecies identification of 175 nontuberculous mycobacteria species based on 7547 genomic profiles.</title>
        <authorList>
            <person name="Matsumoto Y."/>
            <person name="Kinjo T."/>
            <person name="Motooka D."/>
            <person name="Nabeya D."/>
            <person name="Jung N."/>
            <person name="Uechi K."/>
            <person name="Horii T."/>
            <person name="Iida T."/>
            <person name="Fujita J."/>
            <person name="Nakamura S."/>
        </authorList>
    </citation>
    <scope>NUCLEOTIDE SEQUENCE [LARGE SCALE GENOMIC DNA]</scope>
    <source>
        <strain evidence="9 10">JCM 12404</strain>
    </source>
</reference>
<organism evidence="9 10">
    <name type="scientific">Mycobacterium cookii</name>
    <dbReference type="NCBI Taxonomy" id="1775"/>
    <lineage>
        <taxon>Bacteria</taxon>
        <taxon>Bacillati</taxon>
        <taxon>Actinomycetota</taxon>
        <taxon>Actinomycetes</taxon>
        <taxon>Mycobacteriales</taxon>
        <taxon>Mycobacteriaceae</taxon>
        <taxon>Mycobacterium</taxon>
    </lineage>
</organism>
<evidence type="ECO:0000256" key="1">
    <source>
        <dbReference type="ARBA" id="ARBA00001974"/>
    </source>
</evidence>
<dbReference type="Gene3D" id="2.40.110.10">
    <property type="entry name" value="Butyryl-CoA Dehydrogenase, subunit A, domain 2"/>
    <property type="match status" value="1"/>
</dbReference>